<dbReference type="PaxDb" id="3218-PP1S39_53V6.1"/>
<dbReference type="InParanoid" id="A0A2K1JT21"/>
<keyword evidence="4" id="KW-1185">Reference proteome</keyword>
<evidence type="ECO:0000259" key="1">
    <source>
        <dbReference type="Pfam" id="PF24289"/>
    </source>
</evidence>
<dbReference type="GO" id="GO:0005737">
    <property type="term" value="C:cytoplasm"/>
    <property type="evidence" value="ECO:0000318"/>
    <property type="project" value="GO_Central"/>
</dbReference>
<feature type="domain" description="DUF7477" evidence="1">
    <location>
        <begin position="179"/>
        <end position="258"/>
    </location>
</feature>
<name>A0A2K1JT21_PHYPA</name>
<dbReference type="GO" id="GO:0000727">
    <property type="term" value="P:double-strand break repair via break-induced replication"/>
    <property type="evidence" value="ECO:0000318"/>
    <property type="project" value="GO_Central"/>
</dbReference>
<evidence type="ECO:0000313" key="4">
    <source>
        <dbReference type="Proteomes" id="UP000006727"/>
    </source>
</evidence>
<proteinExistence type="predicted"/>
<sequence>MPTAGEEAMTRDWSTWRHEGLLRAGAPTSYNRAFRICNVTTGDATVSDVVSKAALMDALGIGTNVACRSTAEVKDGADIDSINDDLDGRRAGAAASGERAKTYDVHAHMGRTRSRKDDLESLVHTLVFLLQDSLPYILEMVTNMKFDEEPNHDKLILLFDSILGPNPTMRPINTDGVEKLGMPATQWITTFIMLDGQIKQRYHYDTVDSWLTEHVKKGNKYGLYINNVASYTNLWALVMDTRIRFIAQVHKLTHVFVEIGA</sequence>
<dbReference type="Proteomes" id="UP000006727">
    <property type="component" value="Chromosome 11"/>
</dbReference>
<dbReference type="Gene3D" id="1.10.510.10">
    <property type="entry name" value="Transferase(Phosphotransferase) domain 1"/>
    <property type="match status" value="1"/>
</dbReference>
<dbReference type="GO" id="GO:0005634">
    <property type="term" value="C:nucleus"/>
    <property type="evidence" value="ECO:0000318"/>
    <property type="project" value="GO_Central"/>
</dbReference>
<dbReference type="AlphaFoldDB" id="A0A2K1JT21"/>
<protein>
    <recommendedName>
        <fullName evidence="1">DUF7477 domain-containing protein</fullName>
    </recommendedName>
</protein>
<dbReference type="Pfam" id="PF24289">
    <property type="entry name" value="DUF7477"/>
    <property type="match status" value="1"/>
</dbReference>
<dbReference type="GO" id="GO:0004674">
    <property type="term" value="F:protein serine/threonine kinase activity"/>
    <property type="evidence" value="ECO:0000318"/>
    <property type="project" value="GO_Central"/>
</dbReference>
<dbReference type="EMBL" id="ABEU02000011">
    <property type="protein sequence ID" value="PNR44626.1"/>
    <property type="molecule type" value="Genomic_DNA"/>
</dbReference>
<dbReference type="InterPro" id="IPR055900">
    <property type="entry name" value="DUF7477"/>
</dbReference>
<reference evidence="2 4" key="2">
    <citation type="journal article" date="2018" name="Plant J.">
        <title>The Physcomitrella patens chromosome-scale assembly reveals moss genome structure and evolution.</title>
        <authorList>
            <person name="Lang D."/>
            <person name="Ullrich K.K."/>
            <person name="Murat F."/>
            <person name="Fuchs J."/>
            <person name="Jenkins J."/>
            <person name="Haas F.B."/>
            <person name="Piednoel M."/>
            <person name="Gundlach H."/>
            <person name="Van Bel M."/>
            <person name="Meyberg R."/>
            <person name="Vives C."/>
            <person name="Morata J."/>
            <person name="Symeonidi A."/>
            <person name="Hiss M."/>
            <person name="Muchero W."/>
            <person name="Kamisugi Y."/>
            <person name="Saleh O."/>
            <person name="Blanc G."/>
            <person name="Decker E.L."/>
            <person name="van Gessel N."/>
            <person name="Grimwood J."/>
            <person name="Hayes R.D."/>
            <person name="Graham S.W."/>
            <person name="Gunter L.E."/>
            <person name="McDaniel S.F."/>
            <person name="Hoernstein S.N.W."/>
            <person name="Larsson A."/>
            <person name="Li F.W."/>
            <person name="Perroud P.F."/>
            <person name="Phillips J."/>
            <person name="Ranjan P."/>
            <person name="Rokshar D.S."/>
            <person name="Rothfels C.J."/>
            <person name="Schneider L."/>
            <person name="Shu S."/>
            <person name="Stevenson D.W."/>
            <person name="Thummler F."/>
            <person name="Tillich M."/>
            <person name="Villarreal Aguilar J.C."/>
            <person name="Widiez T."/>
            <person name="Wong G.K."/>
            <person name="Wymore A."/>
            <person name="Zhang Y."/>
            <person name="Zimmer A.D."/>
            <person name="Quatrano R.S."/>
            <person name="Mayer K.F.X."/>
            <person name="Goodstein D."/>
            <person name="Casacuberta J.M."/>
            <person name="Vandepoele K."/>
            <person name="Reski R."/>
            <person name="Cuming A.C."/>
            <person name="Tuskan G.A."/>
            <person name="Maumus F."/>
            <person name="Salse J."/>
            <person name="Schmutz J."/>
            <person name="Rensing S.A."/>
        </authorList>
    </citation>
    <scope>NUCLEOTIDE SEQUENCE [LARGE SCALE GENOMIC DNA]</scope>
    <source>
        <strain evidence="3 4">cv. Gransden 2004</strain>
    </source>
</reference>
<organism evidence="2">
    <name type="scientific">Physcomitrium patens</name>
    <name type="common">Spreading-leaved earth moss</name>
    <name type="synonym">Physcomitrella patens</name>
    <dbReference type="NCBI Taxonomy" id="3218"/>
    <lineage>
        <taxon>Eukaryota</taxon>
        <taxon>Viridiplantae</taxon>
        <taxon>Streptophyta</taxon>
        <taxon>Embryophyta</taxon>
        <taxon>Bryophyta</taxon>
        <taxon>Bryophytina</taxon>
        <taxon>Bryopsida</taxon>
        <taxon>Funariidae</taxon>
        <taxon>Funariales</taxon>
        <taxon>Funariaceae</taxon>
        <taxon>Physcomitrium</taxon>
    </lineage>
</organism>
<reference evidence="2 4" key="1">
    <citation type="journal article" date="2008" name="Science">
        <title>The Physcomitrella genome reveals evolutionary insights into the conquest of land by plants.</title>
        <authorList>
            <person name="Rensing S."/>
            <person name="Lang D."/>
            <person name="Zimmer A."/>
            <person name="Terry A."/>
            <person name="Salamov A."/>
            <person name="Shapiro H."/>
            <person name="Nishiyama T."/>
            <person name="Perroud P.-F."/>
            <person name="Lindquist E."/>
            <person name="Kamisugi Y."/>
            <person name="Tanahashi T."/>
            <person name="Sakakibara K."/>
            <person name="Fujita T."/>
            <person name="Oishi K."/>
            <person name="Shin-I T."/>
            <person name="Kuroki Y."/>
            <person name="Toyoda A."/>
            <person name="Suzuki Y."/>
            <person name="Hashimoto A."/>
            <person name="Yamaguchi K."/>
            <person name="Sugano A."/>
            <person name="Kohara Y."/>
            <person name="Fujiyama A."/>
            <person name="Anterola A."/>
            <person name="Aoki S."/>
            <person name="Ashton N."/>
            <person name="Barbazuk W.B."/>
            <person name="Barker E."/>
            <person name="Bennetzen J."/>
            <person name="Bezanilla M."/>
            <person name="Blankenship R."/>
            <person name="Cho S.H."/>
            <person name="Dutcher S."/>
            <person name="Estelle M."/>
            <person name="Fawcett J.A."/>
            <person name="Gundlach H."/>
            <person name="Hanada K."/>
            <person name="Heyl A."/>
            <person name="Hicks K.A."/>
            <person name="Hugh J."/>
            <person name="Lohr M."/>
            <person name="Mayer K."/>
            <person name="Melkozernov A."/>
            <person name="Murata T."/>
            <person name="Nelson D."/>
            <person name="Pils B."/>
            <person name="Prigge M."/>
            <person name="Reiss B."/>
            <person name="Renner T."/>
            <person name="Rombauts S."/>
            <person name="Rushton P."/>
            <person name="Sanderfoot A."/>
            <person name="Schween G."/>
            <person name="Shiu S.-H."/>
            <person name="Stueber K."/>
            <person name="Theodoulou F.L."/>
            <person name="Tu H."/>
            <person name="Van de Peer Y."/>
            <person name="Verrier P.J."/>
            <person name="Waters E."/>
            <person name="Wood A."/>
            <person name="Yang L."/>
            <person name="Cove D."/>
            <person name="Cuming A."/>
            <person name="Hasebe M."/>
            <person name="Lucas S."/>
            <person name="Mishler D.B."/>
            <person name="Reski R."/>
            <person name="Grigoriev I."/>
            <person name="Quatrano R.S."/>
            <person name="Boore J.L."/>
        </authorList>
    </citation>
    <scope>NUCLEOTIDE SEQUENCE [LARGE SCALE GENOMIC DNA]</scope>
    <source>
        <strain evidence="3 4">cv. Gransden 2004</strain>
    </source>
</reference>
<dbReference type="Gramene" id="Pp3c11_430V3.1">
    <property type="protein sequence ID" value="Pp3c11_430V3.1"/>
    <property type="gene ID" value="Pp3c11_430"/>
</dbReference>
<gene>
    <name evidence="2" type="ORF">PHYPA_014395</name>
</gene>
<dbReference type="GO" id="GO:0007165">
    <property type="term" value="P:signal transduction"/>
    <property type="evidence" value="ECO:0000318"/>
    <property type="project" value="GO_Central"/>
</dbReference>
<accession>A0A2K1JT21</accession>
<dbReference type="STRING" id="3218.A0A2K1JT21"/>
<evidence type="ECO:0000313" key="2">
    <source>
        <dbReference type="EMBL" id="PNR44626.1"/>
    </source>
</evidence>
<reference evidence="3" key="3">
    <citation type="submission" date="2020-12" db="UniProtKB">
        <authorList>
            <consortium name="EnsemblPlants"/>
        </authorList>
    </citation>
    <scope>IDENTIFICATION</scope>
</reference>
<dbReference type="EnsemblPlants" id="Pp3c11_430V3.1">
    <property type="protein sequence ID" value="Pp3c11_430V3.1"/>
    <property type="gene ID" value="Pp3c11_430"/>
</dbReference>
<evidence type="ECO:0000313" key="3">
    <source>
        <dbReference type="EnsemblPlants" id="Pp3c11_430V3.1"/>
    </source>
</evidence>